<gene>
    <name evidence="2" type="ORF">JHC10_12855</name>
    <name evidence="3" type="ORF">JHC11_01140</name>
</gene>
<accession>A0A8I1GAP6</accession>
<name>A0A8I1GAP6_9GAMM</name>
<dbReference type="RefSeq" id="WP_199495063.1">
    <property type="nucleotide sequence ID" value="NZ_JAEMOO010000013.1"/>
</dbReference>
<dbReference type="Proteomes" id="UP000655994">
    <property type="component" value="Unassembled WGS sequence"/>
</dbReference>
<keyword evidence="1" id="KW-0812">Transmembrane</keyword>
<protein>
    <submittedName>
        <fullName evidence="3">Uncharacterized protein</fullName>
    </submittedName>
</protein>
<proteinExistence type="predicted"/>
<evidence type="ECO:0000313" key="4">
    <source>
        <dbReference type="Proteomes" id="UP000621390"/>
    </source>
</evidence>
<dbReference type="EMBL" id="JAEMOS010000047">
    <property type="protein sequence ID" value="MBJ7267826.1"/>
    <property type="molecule type" value="Genomic_DNA"/>
</dbReference>
<evidence type="ECO:0000256" key="1">
    <source>
        <dbReference type="SAM" id="Phobius"/>
    </source>
</evidence>
<evidence type="ECO:0000313" key="3">
    <source>
        <dbReference type="EMBL" id="MBJ7314608.1"/>
    </source>
</evidence>
<evidence type="ECO:0000313" key="2">
    <source>
        <dbReference type="EMBL" id="MBJ7267826.1"/>
    </source>
</evidence>
<feature type="transmembrane region" description="Helical" evidence="1">
    <location>
        <begin position="9"/>
        <end position="30"/>
    </location>
</feature>
<reference evidence="3 5" key="1">
    <citation type="submission" date="2020-09" db="EMBL/GenBank/DDBJ databases">
        <title>Draft Genomes of Bacterial Isolates from North Pond Shallow Sediments.</title>
        <authorList>
            <person name="Kiel Reese B."/>
            <person name="Mullis M."/>
            <person name="Weisend R.E."/>
        </authorList>
    </citation>
    <scope>NUCLEOTIDE SEQUENCE</scope>
    <source>
        <strain evidence="3">KJE-2</strain>
        <strain evidence="2 5">KJE-3</strain>
    </source>
</reference>
<dbReference type="Proteomes" id="UP000621390">
    <property type="component" value="Unassembled WGS sequence"/>
</dbReference>
<keyword evidence="1" id="KW-0472">Membrane</keyword>
<evidence type="ECO:0000313" key="5">
    <source>
        <dbReference type="Proteomes" id="UP000655994"/>
    </source>
</evidence>
<keyword evidence="5" id="KW-1185">Reference proteome</keyword>
<sequence length="273" mass="30896">MAKSLHKALIVWAMALLIFTLLAVLISYYFTGYQAAQLSNTLRNQYQQLQAPLPPVPAEDSIDVSEPSFMDVSSLLTQAAKQQKVDLHYQQDPERSEQWLVGVNGSYQRAVRFVASVMLAQHDATQAFPFTQTLKWQDTDLTSGKLSWQFLWLNANDAASASIDANTLFKTNFPPIAVEPPKCLERPAIKSNIQISDWSLVKLLATQTSPQRKALLQLPDRVITLANNSWIENPLMQLREIDPGYALFERWQQYAGCWSAETVKLRLTKDKKP</sequence>
<dbReference type="EMBL" id="JAEMOP010000002">
    <property type="protein sequence ID" value="MBJ7314608.1"/>
    <property type="molecule type" value="Genomic_DNA"/>
</dbReference>
<comment type="caution">
    <text evidence="3">The sequence shown here is derived from an EMBL/GenBank/DDBJ whole genome shotgun (WGS) entry which is preliminary data.</text>
</comment>
<organism evidence="3 4">
    <name type="scientific">Idiomarina abyssalis</name>
    <dbReference type="NCBI Taxonomy" id="86102"/>
    <lineage>
        <taxon>Bacteria</taxon>
        <taxon>Pseudomonadati</taxon>
        <taxon>Pseudomonadota</taxon>
        <taxon>Gammaproteobacteria</taxon>
        <taxon>Alteromonadales</taxon>
        <taxon>Idiomarinaceae</taxon>
        <taxon>Idiomarina</taxon>
    </lineage>
</organism>
<dbReference type="AlphaFoldDB" id="A0A8I1GAP6"/>
<keyword evidence="1" id="KW-1133">Transmembrane helix</keyword>